<evidence type="ECO:0000313" key="1">
    <source>
        <dbReference type="EMBL" id="MBY80797.1"/>
    </source>
</evidence>
<proteinExistence type="predicted"/>
<dbReference type="AlphaFoldDB" id="A0A2S2QSR2"/>
<organism evidence="1">
    <name type="scientific">Sipha flava</name>
    <name type="common">yellow sugarcane aphid</name>
    <dbReference type="NCBI Taxonomy" id="143950"/>
    <lineage>
        <taxon>Eukaryota</taxon>
        <taxon>Metazoa</taxon>
        <taxon>Ecdysozoa</taxon>
        <taxon>Arthropoda</taxon>
        <taxon>Hexapoda</taxon>
        <taxon>Insecta</taxon>
        <taxon>Pterygota</taxon>
        <taxon>Neoptera</taxon>
        <taxon>Paraneoptera</taxon>
        <taxon>Hemiptera</taxon>
        <taxon>Sternorrhyncha</taxon>
        <taxon>Aphidomorpha</taxon>
        <taxon>Aphidoidea</taxon>
        <taxon>Aphididae</taxon>
        <taxon>Sipha</taxon>
    </lineage>
</organism>
<name>A0A2S2QSR2_9HEMI</name>
<gene>
    <name evidence="1" type="ORF">g.115552</name>
</gene>
<accession>A0A2S2QSR2</accession>
<dbReference type="EMBL" id="GGMS01011594">
    <property type="protein sequence ID" value="MBY80797.1"/>
    <property type="molecule type" value="Transcribed_RNA"/>
</dbReference>
<protein>
    <submittedName>
        <fullName evidence="1">Uncharacterized protein</fullName>
    </submittedName>
</protein>
<reference evidence="1" key="1">
    <citation type="submission" date="2018-04" db="EMBL/GenBank/DDBJ databases">
        <title>Transcriptome assembly of Sipha flava.</title>
        <authorList>
            <person name="Scully E.D."/>
            <person name="Geib S.M."/>
            <person name="Palmer N.A."/>
            <person name="Koch K."/>
            <person name="Bradshaw J."/>
            <person name="Heng-Moss T."/>
            <person name="Sarath G."/>
        </authorList>
    </citation>
    <scope>NUCLEOTIDE SEQUENCE</scope>
</reference>
<sequence>MIPMPILTFIENVESDSDENTDQTTSNVRRQSPSLLGENITIISKPEFLLGKDKITKWYKNNSPSNIRTRRRKIFLHLPGVERIARMPNQSWIAGSYFFLIL</sequence>